<feature type="compositionally biased region" description="Polar residues" evidence="8">
    <location>
        <begin position="450"/>
        <end position="459"/>
    </location>
</feature>
<comment type="subcellular location">
    <subcellularLocation>
        <location evidence="1">Nucleus</location>
    </subcellularLocation>
</comment>
<dbReference type="PANTHER" id="PTHR32235">
    <property type="entry name" value="NON-HOMOLOGOUS END-JOINING FACTOR 1"/>
    <property type="match status" value="1"/>
</dbReference>
<comment type="similarity">
    <text evidence="6">Belongs to the XRCC4-XLF family. XLF subfamily.</text>
</comment>
<keyword evidence="12" id="KW-1185">Reference proteome</keyword>
<dbReference type="GO" id="GO:0045027">
    <property type="term" value="F:DNA end binding"/>
    <property type="evidence" value="ECO:0007669"/>
    <property type="project" value="TreeGrafter"/>
</dbReference>
<reference evidence="11 12" key="1">
    <citation type="submission" date="2015-07" db="EMBL/GenBank/DDBJ databases">
        <title>Emmonsia species relationships and genome sequence.</title>
        <authorList>
            <consortium name="The Broad Institute Genomics Platform"/>
            <person name="Cuomo C.A."/>
            <person name="Munoz J.F."/>
            <person name="Imamovic A."/>
            <person name="Priest M.E."/>
            <person name="Young S."/>
            <person name="Clay O.K."/>
            <person name="McEwen J.G."/>
        </authorList>
    </citation>
    <scope>NUCLEOTIDE SEQUENCE [LARGE SCALE GENOMIC DNA]</scope>
    <source>
        <strain evidence="11 12">UAMH 9510</strain>
    </source>
</reference>
<feature type="compositionally biased region" description="Polar residues" evidence="8">
    <location>
        <begin position="539"/>
        <end position="555"/>
    </location>
</feature>
<feature type="domain" description="XLF-like coiled-coil region" evidence="10">
    <location>
        <begin position="125"/>
        <end position="176"/>
    </location>
</feature>
<protein>
    <recommendedName>
        <fullName evidence="7">Non-homologous end-joining factor 1</fullName>
    </recommendedName>
</protein>
<dbReference type="OrthoDB" id="2155935at2759"/>
<evidence type="ECO:0000256" key="5">
    <source>
        <dbReference type="ARBA" id="ARBA00023242"/>
    </source>
</evidence>
<evidence type="ECO:0000256" key="4">
    <source>
        <dbReference type="ARBA" id="ARBA00023204"/>
    </source>
</evidence>
<feature type="compositionally biased region" description="Low complexity" evidence="8">
    <location>
        <begin position="408"/>
        <end position="421"/>
    </location>
</feature>
<name>A0A1J9PAE5_9EURO</name>
<gene>
    <name evidence="11" type="ORF">AJ78_06464</name>
</gene>
<feature type="compositionally biased region" description="Basic and acidic residues" evidence="8">
    <location>
        <begin position="266"/>
        <end position="279"/>
    </location>
</feature>
<dbReference type="InterPro" id="IPR015381">
    <property type="entry name" value="XLF-like_N"/>
</dbReference>
<dbReference type="Pfam" id="PF21928">
    <property type="entry name" value="XLF_CC"/>
    <property type="match status" value="1"/>
</dbReference>
<comment type="caution">
    <text evidence="11">The sequence shown here is derived from an EMBL/GenBank/DDBJ whole genome shotgun (WGS) entry which is preliminary data.</text>
</comment>
<evidence type="ECO:0000256" key="8">
    <source>
        <dbReference type="SAM" id="MobiDB-lite"/>
    </source>
</evidence>
<feature type="compositionally biased region" description="Polar residues" evidence="8">
    <location>
        <begin position="491"/>
        <end position="501"/>
    </location>
</feature>
<keyword evidence="3" id="KW-0238">DNA-binding</keyword>
<dbReference type="STRING" id="1447872.A0A1J9PAE5"/>
<dbReference type="GO" id="GO:0006303">
    <property type="term" value="P:double-strand break repair via nonhomologous end joining"/>
    <property type="evidence" value="ECO:0007669"/>
    <property type="project" value="TreeGrafter"/>
</dbReference>
<organism evidence="11 12">
    <name type="scientific">Emergomyces pasteurianus Ep9510</name>
    <dbReference type="NCBI Taxonomy" id="1447872"/>
    <lineage>
        <taxon>Eukaryota</taxon>
        <taxon>Fungi</taxon>
        <taxon>Dikarya</taxon>
        <taxon>Ascomycota</taxon>
        <taxon>Pezizomycotina</taxon>
        <taxon>Eurotiomycetes</taxon>
        <taxon>Eurotiomycetidae</taxon>
        <taxon>Onygenales</taxon>
        <taxon>Ajellomycetaceae</taxon>
        <taxon>Emergomyces</taxon>
    </lineage>
</organism>
<evidence type="ECO:0000259" key="10">
    <source>
        <dbReference type="Pfam" id="PF21928"/>
    </source>
</evidence>
<proteinExistence type="inferred from homology"/>
<evidence type="ECO:0000259" key="9">
    <source>
        <dbReference type="Pfam" id="PF09302"/>
    </source>
</evidence>
<feature type="domain" description="XLF-like N-terminal" evidence="9">
    <location>
        <begin position="3"/>
        <end position="121"/>
    </location>
</feature>
<evidence type="ECO:0000256" key="7">
    <source>
        <dbReference type="ARBA" id="ARBA00044529"/>
    </source>
</evidence>
<feature type="compositionally biased region" description="Basic and acidic residues" evidence="8">
    <location>
        <begin position="656"/>
        <end position="678"/>
    </location>
</feature>
<evidence type="ECO:0000256" key="6">
    <source>
        <dbReference type="ARBA" id="ARBA00025747"/>
    </source>
</evidence>
<evidence type="ECO:0000256" key="3">
    <source>
        <dbReference type="ARBA" id="ARBA00023125"/>
    </source>
</evidence>
<dbReference type="GO" id="GO:0032807">
    <property type="term" value="C:DNA ligase IV complex"/>
    <property type="evidence" value="ECO:0007669"/>
    <property type="project" value="TreeGrafter"/>
</dbReference>
<evidence type="ECO:0000256" key="2">
    <source>
        <dbReference type="ARBA" id="ARBA00022763"/>
    </source>
</evidence>
<evidence type="ECO:0000256" key="1">
    <source>
        <dbReference type="ARBA" id="ARBA00004123"/>
    </source>
</evidence>
<sequence>MSSWSKLQLGSTNPTPPLLYKYITSNLGYEIYITDLAYVWSESLTRREILNNASKYNTSIDPGEDEEQYFVLLQKISDALRGSNGSSLFLTSDRGGEELKLITSTKLPAPLDPLEWTFILSQQAPNALTKHILLPILRGEANHEARMVSLIGHVKQKDWALSKLFDKIEASGIDLSTVFPAMGGVRLSQNESVYSQASKHIKGVAPFDEDLWNNEYQAKDSDYNLGVHIANELSSSSLFVDQPVGNFAPENWWNKLGVCPVGEPRQTAKKDKYQEKPTKGESPAPVEKEEGTQNGDDAFQTMETPPRLRSSNRKQTQHSNQKPGTPTSRRRAVSDQDLTGGSPAPPASHTSRSKHTRADQGPSSADTTASEEQEGHDIRPAPKYSSKGKGLGTIGGKQRAKRKQSPMESAESTQSEAESVAPAKPKQKPKIEGGLGAIGGRNKPGKQRQETPTDSTTADVSDVPSAITRSKRTKKTVDTDDIPSESEIDTDLSTLQPTKQKLPTAKERSSSPPLQSQLKSRGIGTIGRIGSKKKPPPQISTSDQPETAQPRNPNYDQDKRGDENDTSPMPSRISAKPKHLSSKLGIIGGRGKPAAPTSRKENSPFAKIDENQEAPDREVPETSPPPRSATDKKVAQQQQQQHPAKLEEKEVEEAKEETPEERANRKREELRKQLEARNKGAGTGVGGPAKKKRRF</sequence>
<feature type="compositionally biased region" description="Polar residues" evidence="8">
    <location>
        <begin position="317"/>
        <end position="327"/>
    </location>
</feature>
<dbReference type="InterPro" id="IPR053829">
    <property type="entry name" value="XLF-like_CC"/>
</dbReference>
<keyword evidence="5" id="KW-0539">Nucleus</keyword>
<dbReference type="VEuPathDB" id="FungiDB:AJ78_06464"/>
<feature type="compositionally biased region" description="Low complexity" evidence="8">
    <location>
        <begin position="510"/>
        <end position="529"/>
    </location>
</feature>
<feature type="compositionally biased region" description="Basic and acidic residues" evidence="8">
    <location>
        <begin position="598"/>
        <end position="620"/>
    </location>
</feature>
<evidence type="ECO:0000313" key="12">
    <source>
        <dbReference type="Proteomes" id="UP000182235"/>
    </source>
</evidence>
<evidence type="ECO:0000313" key="11">
    <source>
        <dbReference type="EMBL" id="OJD13030.1"/>
    </source>
</evidence>
<accession>A0A1J9PAE5</accession>
<dbReference type="InterPro" id="IPR052287">
    <property type="entry name" value="NHEJ_factor"/>
</dbReference>
<dbReference type="PANTHER" id="PTHR32235:SF1">
    <property type="entry name" value="NON-HOMOLOGOUS END-JOINING FACTOR 1"/>
    <property type="match status" value="1"/>
</dbReference>
<dbReference type="Gene3D" id="2.170.210.10">
    <property type="entry name" value="DNA double-strand break repair and VJ recombination XRCC4, N-terminal"/>
    <property type="match status" value="1"/>
</dbReference>
<dbReference type="Proteomes" id="UP000182235">
    <property type="component" value="Unassembled WGS sequence"/>
</dbReference>
<keyword evidence="2" id="KW-0227">DNA damage</keyword>
<dbReference type="Pfam" id="PF09302">
    <property type="entry name" value="XLF"/>
    <property type="match status" value="1"/>
</dbReference>
<dbReference type="CDD" id="cd22285">
    <property type="entry name" value="HD_XLF_N"/>
    <property type="match status" value="1"/>
</dbReference>
<keyword evidence="4" id="KW-0234">DNA repair</keyword>
<dbReference type="EMBL" id="LGRN01000340">
    <property type="protein sequence ID" value="OJD13030.1"/>
    <property type="molecule type" value="Genomic_DNA"/>
</dbReference>
<dbReference type="AlphaFoldDB" id="A0A1J9PAE5"/>
<dbReference type="InterPro" id="IPR038051">
    <property type="entry name" value="XRCC4-like_N_sf"/>
</dbReference>
<feature type="region of interest" description="Disordered" evidence="8">
    <location>
        <begin position="257"/>
        <end position="695"/>
    </location>
</feature>
<feature type="compositionally biased region" description="Acidic residues" evidence="8">
    <location>
        <begin position="479"/>
        <end position="490"/>
    </location>
</feature>